<dbReference type="Proteomes" id="UP001259832">
    <property type="component" value="Unassembled WGS sequence"/>
</dbReference>
<accession>A0AAD9LKL2</accession>
<comment type="caution">
    <text evidence="2">The sequence shown here is derived from an EMBL/GenBank/DDBJ whole genome shotgun (WGS) entry which is preliminary data.</text>
</comment>
<dbReference type="EMBL" id="JASMQC010000015">
    <property type="protein sequence ID" value="KAK1940193.1"/>
    <property type="molecule type" value="Genomic_DNA"/>
</dbReference>
<organism evidence="2 3">
    <name type="scientific">Phytophthora citrophthora</name>
    <dbReference type="NCBI Taxonomy" id="4793"/>
    <lineage>
        <taxon>Eukaryota</taxon>
        <taxon>Sar</taxon>
        <taxon>Stramenopiles</taxon>
        <taxon>Oomycota</taxon>
        <taxon>Peronosporomycetes</taxon>
        <taxon>Peronosporales</taxon>
        <taxon>Peronosporaceae</taxon>
        <taxon>Phytophthora</taxon>
    </lineage>
</organism>
<feature type="region of interest" description="Disordered" evidence="1">
    <location>
        <begin position="140"/>
        <end position="189"/>
    </location>
</feature>
<keyword evidence="3" id="KW-1185">Reference proteome</keyword>
<dbReference type="AlphaFoldDB" id="A0AAD9LKL2"/>
<name>A0AAD9LKL2_9STRA</name>
<sequence>MLKPNVSEAEVSLAMREGCIDRLTVIRRCDTVFRGIQDVRHMIKRDCGDQGISHSKDNWKKFWKYFKRTWIKKFVPEWWNIYGLIEDIVNRTNNPLERYNRTLNEAFLVPHPDVIQFISVIERQSRKNVRFIEDISNRRARAPEHADPQQAPRFESDLDFVGDSGLDASDSDSDEDSNSDHGMGMSPEY</sequence>
<reference evidence="2" key="1">
    <citation type="submission" date="2023-08" db="EMBL/GenBank/DDBJ databases">
        <title>Reference Genome Resource for the Citrus Pathogen Phytophthora citrophthora.</title>
        <authorList>
            <person name="Moller H."/>
            <person name="Coetzee B."/>
            <person name="Rose L.J."/>
            <person name="Van Niekerk J.M."/>
        </authorList>
    </citation>
    <scope>NUCLEOTIDE SEQUENCE</scope>
    <source>
        <strain evidence="2">STE-U-9442</strain>
    </source>
</reference>
<gene>
    <name evidence="2" type="ORF">P3T76_008516</name>
</gene>
<evidence type="ECO:0000313" key="3">
    <source>
        <dbReference type="Proteomes" id="UP001259832"/>
    </source>
</evidence>
<evidence type="ECO:0000256" key="1">
    <source>
        <dbReference type="SAM" id="MobiDB-lite"/>
    </source>
</evidence>
<protein>
    <submittedName>
        <fullName evidence="2">Uncharacterized protein</fullName>
    </submittedName>
</protein>
<evidence type="ECO:0000313" key="2">
    <source>
        <dbReference type="EMBL" id="KAK1940193.1"/>
    </source>
</evidence>
<proteinExistence type="predicted"/>